<evidence type="ECO:0000313" key="2">
    <source>
        <dbReference type="Proteomes" id="UP000799423"/>
    </source>
</evidence>
<dbReference type="PANTHER" id="PTHR37315">
    <property type="entry name" value="UPF0311 PROTEIN BLR7842"/>
    <property type="match status" value="1"/>
</dbReference>
<proteinExistence type="predicted"/>
<dbReference type="EMBL" id="MU006300">
    <property type="protein sequence ID" value="KAF2852058.1"/>
    <property type="molecule type" value="Genomic_DNA"/>
</dbReference>
<accession>A0A6A7BD32</accession>
<keyword evidence="2" id="KW-1185">Reference proteome</keyword>
<protein>
    <submittedName>
        <fullName evidence="1">Uncharacterized protein</fullName>
    </submittedName>
</protein>
<dbReference type="InterPro" id="IPR020915">
    <property type="entry name" value="UPF0311"/>
</dbReference>
<dbReference type="Pfam" id="PF11578">
    <property type="entry name" value="DUF3237"/>
    <property type="match status" value="1"/>
</dbReference>
<sequence length="146" mass="15560">MAKIAPIPPALTLLYSMETFLGERLSVGPIPTGENRIVIPIIGGTFKGPKMSGTIIPIGADWRLTDTAGKFRPDARYAIRTDDGTYIVVQTAGVPAGPDGRTMLRGTFETAVNGTYAWLNDVAAVGVLRRNGTASVIIEMWEVSPA</sequence>
<organism evidence="1 2">
    <name type="scientific">Plenodomus tracheiphilus IPT5</name>
    <dbReference type="NCBI Taxonomy" id="1408161"/>
    <lineage>
        <taxon>Eukaryota</taxon>
        <taxon>Fungi</taxon>
        <taxon>Dikarya</taxon>
        <taxon>Ascomycota</taxon>
        <taxon>Pezizomycotina</taxon>
        <taxon>Dothideomycetes</taxon>
        <taxon>Pleosporomycetidae</taxon>
        <taxon>Pleosporales</taxon>
        <taxon>Pleosporineae</taxon>
        <taxon>Leptosphaeriaceae</taxon>
        <taxon>Plenodomus</taxon>
    </lineage>
</organism>
<dbReference type="Proteomes" id="UP000799423">
    <property type="component" value="Unassembled WGS sequence"/>
</dbReference>
<dbReference type="Gene3D" id="2.40.160.20">
    <property type="match status" value="1"/>
</dbReference>
<dbReference type="OrthoDB" id="2544694at2759"/>
<name>A0A6A7BD32_9PLEO</name>
<dbReference type="PANTHER" id="PTHR37315:SF1">
    <property type="entry name" value="UPF0311 PROTEIN BLR7842"/>
    <property type="match status" value="1"/>
</dbReference>
<reference evidence="1" key="1">
    <citation type="submission" date="2020-01" db="EMBL/GenBank/DDBJ databases">
        <authorList>
            <consortium name="DOE Joint Genome Institute"/>
            <person name="Haridas S."/>
            <person name="Albert R."/>
            <person name="Binder M."/>
            <person name="Bloem J."/>
            <person name="Labutti K."/>
            <person name="Salamov A."/>
            <person name="Andreopoulos B."/>
            <person name="Baker S.E."/>
            <person name="Barry K."/>
            <person name="Bills G."/>
            <person name="Bluhm B.H."/>
            <person name="Cannon C."/>
            <person name="Castanera R."/>
            <person name="Culley D.E."/>
            <person name="Daum C."/>
            <person name="Ezra D."/>
            <person name="Gonzalez J.B."/>
            <person name="Henrissat B."/>
            <person name="Kuo A."/>
            <person name="Liang C."/>
            <person name="Lipzen A."/>
            <person name="Lutzoni F."/>
            <person name="Magnuson J."/>
            <person name="Mondo S."/>
            <person name="Nolan M."/>
            <person name="Ohm R."/>
            <person name="Pangilinan J."/>
            <person name="Park H.-J."/>
            <person name="Ramirez L."/>
            <person name="Alfaro M."/>
            <person name="Sun H."/>
            <person name="Tritt A."/>
            <person name="Yoshinaga Y."/>
            <person name="Zwiers L.-H."/>
            <person name="Turgeon B.G."/>
            <person name="Goodwin S.B."/>
            <person name="Spatafora J.W."/>
            <person name="Crous P.W."/>
            <person name="Grigoriev I.V."/>
        </authorList>
    </citation>
    <scope>NUCLEOTIDE SEQUENCE</scope>
    <source>
        <strain evidence="1">IPT5</strain>
    </source>
</reference>
<gene>
    <name evidence="1" type="ORF">T440DRAFT_421863</name>
</gene>
<dbReference type="AlphaFoldDB" id="A0A6A7BD32"/>
<evidence type="ECO:0000313" key="1">
    <source>
        <dbReference type="EMBL" id="KAF2852058.1"/>
    </source>
</evidence>